<dbReference type="Proteomes" id="UP000093281">
    <property type="component" value="Unassembled WGS sequence"/>
</dbReference>
<dbReference type="EMBL" id="LCUJ01000001">
    <property type="protein sequence ID" value="OCM00086.1"/>
    <property type="molecule type" value="Genomic_DNA"/>
</dbReference>
<dbReference type="InterPro" id="IPR007436">
    <property type="entry name" value="DUF485"/>
</dbReference>
<keyword evidence="1" id="KW-1133">Transmembrane helix</keyword>
<dbReference type="RefSeq" id="WP_066183013.1">
    <property type="nucleotide sequence ID" value="NZ_LCUJ01000001.1"/>
</dbReference>
<gene>
    <name evidence="2" type="primary">yjcH_1</name>
    <name evidence="2" type="ORF">AAX29_00084</name>
</gene>
<dbReference type="PANTHER" id="PTHR38598:SF1">
    <property type="entry name" value="INNER MEMBRANE PROTEIN YJCH"/>
    <property type="match status" value="1"/>
</dbReference>
<feature type="transmembrane region" description="Helical" evidence="1">
    <location>
        <begin position="58"/>
        <end position="83"/>
    </location>
</feature>
<reference evidence="3" key="1">
    <citation type="submission" date="2015-05" db="EMBL/GenBank/DDBJ databases">
        <authorList>
            <person name="Rovetto F."/>
            <person name="Cocolin L."/>
            <person name="Illeghems K."/>
            <person name="Van Nieuwerburgh F."/>
            <person name="Houf K."/>
        </authorList>
    </citation>
    <scope>NUCLEOTIDE SEQUENCE [LARGE SCALE GENOMIC DNA]</scope>
    <source>
        <strain evidence="3">DU22</strain>
    </source>
</reference>
<name>A0A1C0B911_9BACT</name>
<keyword evidence="1" id="KW-0472">Membrane</keyword>
<keyword evidence="1" id="KW-0812">Transmembrane</keyword>
<protein>
    <submittedName>
        <fullName evidence="2">Inner membrane protein YjcH</fullName>
    </submittedName>
</protein>
<dbReference type="InterPro" id="IPR052959">
    <property type="entry name" value="Inner_membrane_assoc"/>
</dbReference>
<organism evidence="2 3">
    <name type="scientific">Aliarcobacter thereius</name>
    <dbReference type="NCBI Taxonomy" id="544718"/>
    <lineage>
        <taxon>Bacteria</taxon>
        <taxon>Pseudomonadati</taxon>
        <taxon>Campylobacterota</taxon>
        <taxon>Epsilonproteobacteria</taxon>
        <taxon>Campylobacterales</taxon>
        <taxon>Arcobacteraceae</taxon>
        <taxon>Aliarcobacter</taxon>
    </lineage>
</organism>
<dbReference type="PATRIC" id="fig|544718.43.peg.973"/>
<evidence type="ECO:0000313" key="3">
    <source>
        <dbReference type="Proteomes" id="UP000093281"/>
    </source>
</evidence>
<dbReference type="Pfam" id="PF04341">
    <property type="entry name" value="DUF485"/>
    <property type="match status" value="1"/>
</dbReference>
<dbReference type="AlphaFoldDB" id="A0A1C0B911"/>
<evidence type="ECO:0000256" key="1">
    <source>
        <dbReference type="SAM" id="Phobius"/>
    </source>
</evidence>
<dbReference type="GO" id="GO:0005886">
    <property type="term" value="C:plasma membrane"/>
    <property type="evidence" value="ECO:0007669"/>
    <property type="project" value="TreeGrafter"/>
</dbReference>
<accession>A0A1C0B911</accession>
<comment type="caution">
    <text evidence="2">The sequence shown here is derived from an EMBL/GenBank/DDBJ whole genome shotgun (WGS) entry which is preliminary data.</text>
</comment>
<evidence type="ECO:0000313" key="2">
    <source>
        <dbReference type="EMBL" id="OCM00086.1"/>
    </source>
</evidence>
<proteinExistence type="predicted"/>
<sequence length="104" mass="11791">MDQKLVERIKNNPKYQELISKRSSFAIKLAIFMLVVYYSFILTIAFNKEVFANTIGDSIITIAIPIGATIIVLAFITTVIYVIRANGEFEDLEMSIKNDVKDIL</sequence>
<feature type="transmembrane region" description="Helical" evidence="1">
    <location>
        <begin position="25"/>
        <end position="46"/>
    </location>
</feature>
<dbReference type="STRING" id="544718.AAX25_00994"/>
<dbReference type="PANTHER" id="PTHR38598">
    <property type="entry name" value="INNER MEMBRANE PROTEIN YJCH"/>
    <property type="match status" value="1"/>
</dbReference>